<protein>
    <submittedName>
        <fullName evidence="1">Uncharacterized protein</fullName>
    </submittedName>
</protein>
<keyword evidence="2" id="KW-1185">Reference proteome</keyword>
<comment type="caution">
    <text evidence="1">The sequence shown here is derived from an EMBL/GenBank/DDBJ whole genome shotgun (WGS) entry which is preliminary data.</text>
</comment>
<dbReference type="OrthoDB" id="3700721at2"/>
<dbReference type="AlphaFoldDB" id="A0A2T0TCZ8"/>
<sequence length="118" mass="12694">MNTVRNFGPLCASELLNVDLPAKLDRLVLAGMSSEVFTRLRARTEQIALHPFPEQRELVSAVRADEQPSPLSAVWLLIREASGSGAAQHVAAGAAKDCLDELRAELALLAPHDDAVLV</sequence>
<dbReference type="RefSeq" id="WP_106187079.1">
    <property type="nucleotide sequence ID" value="NZ_PVTF01000003.1"/>
</dbReference>
<dbReference type="Proteomes" id="UP000239494">
    <property type="component" value="Unassembled WGS sequence"/>
</dbReference>
<dbReference type="EMBL" id="PVTF01000003">
    <property type="protein sequence ID" value="PRY43508.1"/>
    <property type="molecule type" value="Genomic_DNA"/>
</dbReference>
<reference evidence="1 2" key="1">
    <citation type="submission" date="2018-03" db="EMBL/GenBank/DDBJ databases">
        <title>Genomic Encyclopedia of Archaeal and Bacterial Type Strains, Phase II (KMG-II): from individual species to whole genera.</title>
        <authorList>
            <person name="Goeker M."/>
        </authorList>
    </citation>
    <scope>NUCLEOTIDE SEQUENCE [LARGE SCALE GENOMIC DNA]</scope>
    <source>
        <strain evidence="1 2">DSM 44720</strain>
    </source>
</reference>
<gene>
    <name evidence="1" type="ORF">CLV43_103252</name>
</gene>
<organism evidence="1 2">
    <name type="scientific">Umezawaea tangerina</name>
    <dbReference type="NCBI Taxonomy" id="84725"/>
    <lineage>
        <taxon>Bacteria</taxon>
        <taxon>Bacillati</taxon>
        <taxon>Actinomycetota</taxon>
        <taxon>Actinomycetes</taxon>
        <taxon>Pseudonocardiales</taxon>
        <taxon>Pseudonocardiaceae</taxon>
        <taxon>Umezawaea</taxon>
    </lineage>
</organism>
<accession>A0A2T0TCZ8</accession>
<evidence type="ECO:0000313" key="1">
    <source>
        <dbReference type="EMBL" id="PRY43508.1"/>
    </source>
</evidence>
<proteinExistence type="predicted"/>
<name>A0A2T0TCZ8_9PSEU</name>
<evidence type="ECO:0000313" key="2">
    <source>
        <dbReference type="Proteomes" id="UP000239494"/>
    </source>
</evidence>